<dbReference type="Pfam" id="PF03807">
    <property type="entry name" value="F420_oxidored"/>
    <property type="match status" value="1"/>
</dbReference>
<evidence type="ECO:0000313" key="4">
    <source>
        <dbReference type="Proteomes" id="UP000061382"/>
    </source>
</evidence>
<reference evidence="3 4" key="1">
    <citation type="submission" date="2015-08" db="EMBL/GenBank/DDBJ databases">
        <title>Complete genome sequence of Rufibacter tibetensis strain 1351t, a radiation-resistant bacterium from tibet plateau.</title>
        <authorList>
            <person name="Dai J."/>
        </authorList>
    </citation>
    <scope>NUCLEOTIDE SEQUENCE [LARGE SCALE GENOMIC DNA]</scope>
    <source>
        <strain evidence="3 4">1351</strain>
    </source>
</reference>
<dbReference type="InterPro" id="IPR028939">
    <property type="entry name" value="P5C_Rdtase_cat_N"/>
</dbReference>
<evidence type="ECO:0000259" key="2">
    <source>
        <dbReference type="Pfam" id="PF03807"/>
    </source>
</evidence>
<dbReference type="InterPro" id="IPR036291">
    <property type="entry name" value="NAD(P)-bd_dom_sf"/>
</dbReference>
<evidence type="ECO:0000313" key="3">
    <source>
        <dbReference type="EMBL" id="ALI98688.1"/>
    </source>
</evidence>
<accession>A0A0N7HWA3</accession>
<dbReference type="PANTHER" id="PTHR14239">
    <property type="entry name" value="DUDULIN-RELATED"/>
    <property type="match status" value="1"/>
</dbReference>
<feature type="domain" description="Pyrroline-5-carboxylate reductase catalytic N-terminal" evidence="2">
    <location>
        <begin position="4"/>
        <end position="92"/>
    </location>
</feature>
<dbReference type="PATRIC" id="fig|512763.3.peg.1445"/>
<proteinExistence type="predicted"/>
<dbReference type="EMBL" id="CP012643">
    <property type="protein sequence ID" value="ALI98688.1"/>
    <property type="molecule type" value="Genomic_DNA"/>
</dbReference>
<sequence>MTSIGIIGAGKIGKAFAQHAAKAGYDTIISNSRGPESLQPVVEAIGHGIKAGTVTEAAAADIVFLAVPWNKLEEAVSGVPSWENHLVIDATNAVLPGFVPADLGGKPSSEVVASLLPGAKLVKAFNTLLAAVLTADPKEEGGSRVVFYSGNDEEAKKRVLDVINRIGFSGVDLGKLDEGGRLQQFPGGPLPALNLIKLK</sequence>
<dbReference type="KEGG" id="rti:DC20_06540"/>
<dbReference type="Gene3D" id="3.40.50.720">
    <property type="entry name" value="NAD(P)-binding Rossmann-like Domain"/>
    <property type="match status" value="1"/>
</dbReference>
<dbReference type="Proteomes" id="UP000061382">
    <property type="component" value="Chromosome"/>
</dbReference>
<dbReference type="AlphaFoldDB" id="A0A0N7HWA3"/>
<keyword evidence="4" id="KW-1185">Reference proteome</keyword>
<dbReference type="RefSeq" id="WP_062543095.1">
    <property type="nucleotide sequence ID" value="NZ_CP012643.1"/>
</dbReference>
<dbReference type="SUPFAM" id="SSF51735">
    <property type="entry name" value="NAD(P)-binding Rossmann-fold domains"/>
    <property type="match status" value="1"/>
</dbReference>
<evidence type="ECO:0000256" key="1">
    <source>
        <dbReference type="ARBA" id="ARBA00023002"/>
    </source>
</evidence>
<dbReference type="GO" id="GO:0016491">
    <property type="term" value="F:oxidoreductase activity"/>
    <property type="evidence" value="ECO:0007669"/>
    <property type="project" value="UniProtKB-KW"/>
</dbReference>
<dbReference type="InterPro" id="IPR051267">
    <property type="entry name" value="STEAP_metalloreductase"/>
</dbReference>
<keyword evidence="1" id="KW-0560">Oxidoreductase</keyword>
<organism evidence="3 4">
    <name type="scientific">Rufibacter tibetensis</name>
    <dbReference type="NCBI Taxonomy" id="512763"/>
    <lineage>
        <taxon>Bacteria</taxon>
        <taxon>Pseudomonadati</taxon>
        <taxon>Bacteroidota</taxon>
        <taxon>Cytophagia</taxon>
        <taxon>Cytophagales</taxon>
        <taxon>Hymenobacteraceae</taxon>
        <taxon>Rufibacter</taxon>
    </lineage>
</organism>
<dbReference type="OrthoDB" id="9786864at2"/>
<gene>
    <name evidence="3" type="ORF">DC20_06540</name>
</gene>
<name>A0A0N7HWA3_9BACT</name>
<protein>
    <submittedName>
        <fullName evidence="3">NADP oxidoreductase</fullName>
    </submittedName>
</protein>